<dbReference type="Pfam" id="PF01300">
    <property type="entry name" value="Sua5_yciO_yrdC"/>
    <property type="match status" value="1"/>
</dbReference>
<dbReference type="InterPro" id="IPR001792">
    <property type="entry name" value="Acylphosphatase-like_dom"/>
</dbReference>
<evidence type="ECO:0000256" key="4">
    <source>
        <dbReference type="ARBA" id="ARBA00022723"/>
    </source>
</evidence>
<dbReference type="InterPro" id="IPR004421">
    <property type="entry name" value="Carbamoyltransferase_HypF"/>
</dbReference>
<dbReference type="InterPro" id="IPR055128">
    <property type="entry name" value="HypF_C_2"/>
</dbReference>
<evidence type="ECO:0000256" key="5">
    <source>
        <dbReference type="ARBA" id="ARBA00022771"/>
    </source>
</evidence>
<dbReference type="InterPro" id="IPR051060">
    <property type="entry name" value="Carbamoyltrans_HypF-like"/>
</dbReference>
<keyword evidence="6" id="KW-0862">Zinc</keyword>
<dbReference type="EC" id="3.6.1.7" evidence="8"/>
<name>A0A9D3AEG7_9ACTN</name>
<feature type="active site" evidence="8">
    <location>
        <position position="37"/>
    </location>
</feature>
<comment type="caution">
    <text evidence="12">The sequence shown here is derived from an EMBL/GenBank/DDBJ whole genome shotgun (WGS) entry which is preliminary data.</text>
</comment>
<dbReference type="Gene3D" id="3.30.420.40">
    <property type="match status" value="1"/>
</dbReference>
<dbReference type="InterPro" id="IPR041440">
    <property type="entry name" value="HypF_C"/>
</dbReference>
<dbReference type="Gene3D" id="3.30.420.360">
    <property type="match status" value="1"/>
</dbReference>
<dbReference type="InterPro" id="IPR017945">
    <property type="entry name" value="DHBP_synth_RibB-like_a/b_dom"/>
</dbReference>
<feature type="domain" description="YrdC-like" evidence="11">
    <location>
        <begin position="215"/>
        <end position="419"/>
    </location>
</feature>
<dbReference type="InterPro" id="IPR036046">
    <property type="entry name" value="Acylphosphatase-like_dom_sf"/>
</dbReference>
<accession>A0A9D3AEG7</accession>
<dbReference type="Pfam" id="PF07503">
    <property type="entry name" value="zf-HYPF"/>
    <property type="match status" value="2"/>
</dbReference>
<dbReference type="SUPFAM" id="SSF54975">
    <property type="entry name" value="Acylphosphatase/BLUF domain-like"/>
    <property type="match status" value="1"/>
</dbReference>
<dbReference type="GO" id="GO:0008270">
    <property type="term" value="F:zinc ion binding"/>
    <property type="evidence" value="ECO:0007669"/>
    <property type="project" value="UniProtKB-KW"/>
</dbReference>
<dbReference type="Pfam" id="PF17788">
    <property type="entry name" value="HypF_C"/>
    <property type="match status" value="1"/>
</dbReference>
<gene>
    <name evidence="12" type="primary">hypF</name>
    <name evidence="12" type="ORF">K8V16_11255</name>
</gene>
<dbReference type="Gene3D" id="3.90.870.50">
    <property type="match status" value="1"/>
</dbReference>
<dbReference type="PROSITE" id="PS00150">
    <property type="entry name" value="ACYLPHOSPHATASE_1"/>
    <property type="match status" value="1"/>
</dbReference>
<evidence type="ECO:0000256" key="1">
    <source>
        <dbReference type="ARBA" id="ARBA00004711"/>
    </source>
</evidence>
<dbReference type="Pfam" id="PF00708">
    <property type="entry name" value="Acylphosphatase"/>
    <property type="match status" value="1"/>
</dbReference>
<dbReference type="InterPro" id="IPR006070">
    <property type="entry name" value="Sua5-like_dom"/>
</dbReference>
<comment type="similarity">
    <text evidence="2">Belongs to the carbamoyltransferase HypF family.</text>
</comment>
<keyword evidence="8" id="KW-0378">Hydrolase</keyword>
<dbReference type="AlphaFoldDB" id="A0A9D3AEG7"/>
<feature type="domain" description="Acylphosphatase-like" evidence="10">
    <location>
        <begin position="4"/>
        <end position="90"/>
    </location>
</feature>
<dbReference type="PANTHER" id="PTHR42959:SF1">
    <property type="entry name" value="CARBAMOYLTRANSFERASE HYPF"/>
    <property type="match status" value="1"/>
</dbReference>
<dbReference type="SUPFAM" id="SSF55821">
    <property type="entry name" value="YrdC/RibB"/>
    <property type="match status" value="1"/>
</dbReference>
<dbReference type="Gene3D" id="3.30.110.120">
    <property type="match status" value="1"/>
</dbReference>
<proteinExistence type="inferred from homology"/>
<dbReference type="PROSITE" id="PS51160">
    <property type="entry name" value="ACYLPHOSPHATASE_3"/>
    <property type="match status" value="1"/>
</dbReference>
<feature type="region of interest" description="Disordered" evidence="9">
    <location>
        <begin position="800"/>
        <end position="852"/>
    </location>
</feature>
<dbReference type="InterPro" id="IPR017968">
    <property type="entry name" value="Acylphosphatase_CS"/>
</dbReference>
<evidence type="ECO:0000313" key="13">
    <source>
        <dbReference type="Proteomes" id="UP000789325"/>
    </source>
</evidence>
<dbReference type="Gene3D" id="1.10.357.160">
    <property type="match status" value="1"/>
</dbReference>
<dbReference type="PANTHER" id="PTHR42959">
    <property type="entry name" value="CARBAMOYLTRANSFERASE"/>
    <property type="match status" value="1"/>
</dbReference>
<evidence type="ECO:0000259" key="10">
    <source>
        <dbReference type="PROSITE" id="PS51160"/>
    </source>
</evidence>
<dbReference type="GO" id="GO:0003998">
    <property type="term" value="F:acylphosphatase activity"/>
    <property type="evidence" value="ECO:0007669"/>
    <property type="project" value="UniProtKB-EC"/>
</dbReference>
<feature type="compositionally biased region" description="Basic and acidic residues" evidence="9">
    <location>
        <begin position="768"/>
        <end position="783"/>
    </location>
</feature>
<dbReference type="GO" id="GO:0016874">
    <property type="term" value="F:ligase activity"/>
    <property type="evidence" value="ECO:0007669"/>
    <property type="project" value="UniProtKB-KW"/>
</dbReference>
<evidence type="ECO:0000313" key="12">
    <source>
        <dbReference type="EMBL" id="HJH44356.1"/>
    </source>
</evidence>
<dbReference type="Pfam" id="PF22521">
    <property type="entry name" value="HypF_C_2"/>
    <property type="match status" value="2"/>
</dbReference>
<sequence length="994" mass="106123">MIEALDIQVKGIVQGVGFRPFVYRMAKKYLVNGWVLNAADGVFVHAEGEGKLLDEFVLELSENPPAASRVEEVALKEVPIEGFDSFEIRFSDAAAVEKTTLVSPDLATCDDCARELFNPNDRRFRYPFINCTNCGPRFTIIEKLPYDRASTSMKDFPLCERCASEYGDPLDRRFHAQPNACFACGPQVSWREHEGGDVSAPLGPVSWGATREESDAIFARAARLLAEGGIVAMKGLGGFHLVCDANNPEAVAKLRARKRREGKAFAVMAASVDDARQVCEVGDEEAGVLAGPQRPIVLMRKRPDATFAPGLADRLPELGVMLPYTPMQHLLLHDFADVTKAAKARGCGHIPLLVMTSGNLHDEPIVIDDEDAYEKLFDVADAFLGHNRAIRTRYDDSVVRVIAAGSAGKAVQFIRRARGYAPLPISLASQPAERADAAETLADVGGPATAARRHSVFAAGSEQKNTFTLTRDAEAFVSQHIGDMENAETYDAWLAAKSRYEALFEIAPTLLACDLHPEYLASKWARERSRACGLPLAEVQHHHAHIAAVLGEHGLEGPVCGIAFDGTGYGADGAIWGGEVLLANRAAFERFANFAYVPMPGGAAAVRYPLRMAYGALWAFDLLDHPGAARALEALGEQAAVCEQMIEHGINTPQTSSVGRLFDAASALLGICTAPAYEGEPAILLEAAIDAAELDGAPPSDSVAASFAASSTRCVAGGFDAERTNVSRETCSAEQEKFAGQEKLTGREESAGREEFAGWEGSAGQEGLADREESASWKELADREGSAAQEKLACWKVPAGQGESAGREESAGQEEFAEQEESAGWKSAGQGESADREMPVSQGESSGWEESDDAAAAERYAIAVLKNTATSSSTAQDTSVVLFDAAPCFRALLDDVVAGVPVSVIARRFHDAFVQAIVTAAELARALYGIEAVALSGGVFMNRYLVEHALAALEAAGFTVAVNRDLPPNDGCVSFGQAVVAWAANEEGVAEGDA</sequence>
<reference evidence="12" key="1">
    <citation type="journal article" date="2021" name="PeerJ">
        <title>Extensive microbial diversity within the chicken gut microbiome revealed by metagenomics and culture.</title>
        <authorList>
            <person name="Gilroy R."/>
            <person name="Ravi A."/>
            <person name="Getino M."/>
            <person name="Pursley I."/>
            <person name="Horton D.L."/>
            <person name="Alikhan N.F."/>
            <person name="Baker D."/>
            <person name="Gharbi K."/>
            <person name="Hall N."/>
            <person name="Watson M."/>
            <person name="Adriaenssens E.M."/>
            <person name="Foster-Nyarko E."/>
            <person name="Jarju S."/>
            <person name="Secka A."/>
            <person name="Antonio M."/>
            <person name="Oren A."/>
            <person name="Chaudhuri R.R."/>
            <person name="La Ragione R."/>
            <person name="Hildebrand F."/>
            <person name="Pallen M.J."/>
        </authorList>
    </citation>
    <scope>NUCLEOTIDE SEQUENCE</scope>
    <source>
        <strain evidence="12">USAMLcec12-2067</strain>
    </source>
</reference>
<feature type="region of interest" description="Disordered" evidence="9">
    <location>
        <begin position="732"/>
        <end position="783"/>
    </location>
</feature>
<dbReference type="GO" id="GO:0051604">
    <property type="term" value="P:protein maturation"/>
    <property type="evidence" value="ECO:0007669"/>
    <property type="project" value="TreeGrafter"/>
</dbReference>
<organism evidence="12 13">
    <name type="scientific">Rubneribacter badeniensis</name>
    <dbReference type="NCBI Taxonomy" id="2070688"/>
    <lineage>
        <taxon>Bacteria</taxon>
        <taxon>Bacillati</taxon>
        <taxon>Actinomycetota</taxon>
        <taxon>Coriobacteriia</taxon>
        <taxon>Eggerthellales</taxon>
        <taxon>Eggerthellaceae</taxon>
        <taxon>Rubneribacter</taxon>
    </lineage>
</organism>
<dbReference type="InterPro" id="IPR011125">
    <property type="entry name" value="Znf_HypF"/>
</dbReference>
<dbReference type="EMBL" id="DYZL01000226">
    <property type="protein sequence ID" value="HJH44356.1"/>
    <property type="molecule type" value="Genomic_DNA"/>
</dbReference>
<dbReference type="GO" id="GO:0003725">
    <property type="term" value="F:double-stranded RNA binding"/>
    <property type="evidence" value="ECO:0007669"/>
    <property type="project" value="InterPro"/>
</dbReference>
<dbReference type="GO" id="GO:0016743">
    <property type="term" value="F:carboxyl- or carbamoyltransferase activity"/>
    <property type="evidence" value="ECO:0007669"/>
    <property type="project" value="InterPro"/>
</dbReference>
<dbReference type="NCBIfam" id="TIGR00143">
    <property type="entry name" value="hypF"/>
    <property type="match status" value="1"/>
</dbReference>
<comment type="pathway">
    <text evidence="1">Protein modification; [NiFe] hydrogenase maturation.</text>
</comment>
<evidence type="ECO:0000256" key="9">
    <source>
        <dbReference type="SAM" id="MobiDB-lite"/>
    </source>
</evidence>
<feature type="compositionally biased region" description="Acidic residues" evidence="9">
    <location>
        <begin position="811"/>
        <end position="821"/>
    </location>
</feature>
<evidence type="ECO:0000256" key="8">
    <source>
        <dbReference type="PROSITE-ProRule" id="PRU00520"/>
    </source>
</evidence>
<keyword evidence="3 12" id="KW-0436">Ligase</keyword>
<keyword evidence="5" id="KW-0863">Zinc-finger</keyword>
<comment type="catalytic activity">
    <reaction evidence="7">
        <text>C-terminal L-cysteinyl-[HypE protein] + carbamoyl phosphate + ATP + H2O = C-terminal S-carboxamide-L-cysteinyl-[HypE protein] + AMP + phosphate + diphosphate + H(+)</text>
        <dbReference type="Rhea" id="RHEA:55636"/>
        <dbReference type="Rhea" id="RHEA-COMP:14247"/>
        <dbReference type="Rhea" id="RHEA-COMP:14392"/>
        <dbReference type="ChEBI" id="CHEBI:15377"/>
        <dbReference type="ChEBI" id="CHEBI:15378"/>
        <dbReference type="ChEBI" id="CHEBI:30616"/>
        <dbReference type="ChEBI" id="CHEBI:33019"/>
        <dbReference type="ChEBI" id="CHEBI:43474"/>
        <dbReference type="ChEBI" id="CHEBI:58228"/>
        <dbReference type="ChEBI" id="CHEBI:76913"/>
        <dbReference type="ChEBI" id="CHEBI:139126"/>
        <dbReference type="ChEBI" id="CHEBI:456215"/>
    </reaction>
</comment>
<comment type="catalytic activity">
    <reaction evidence="8">
        <text>an acyl phosphate + H2O = a carboxylate + phosphate + H(+)</text>
        <dbReference type="Rhea" id="RHEA:14965"/>
        <dbReference type="ChEBI" id="CHEBI:15377"/>
        <dbReference type="ChEBI" id="CHEBI:15378"/>
        <dbReference type="ChEBI" id="CHEBI:29067"/>
        <dbReference type="ChEBI" id="CHEBI:43474"/>
        <dbReference type="ChEBI" id="CHEBI:59918"/>
        <dbReference type="EC" id="3.6.1.7"/>
    </reaction>
</comment>
<evidence type="ECO:0000256" key="6">
    <source>
        <dbReference type="ARBA" id="ARBA00022833"/>
    </source>
</evidence>
<evidence type="ECO:0000256" key="3">
    <source>
        <dbReference type="ARBA" id="ARBA00022598"/>
    </source>
</evidence>
<evidence type="ECO:0000256" key="7">
    <source>
        <dbReference type="ARBA" id="ARBA00048220"/>
    </source>
</evidence>
<dbReference type="Proteomes" id="UP000789325">
    <property type="component" value="Unassembled WGS sequence"/>
</dbReference>
<keyword evidence="4" id="KW-0479">Metal-binding</keyword>
<feature type="compositionally biased region" description="Basic and acidic residues" evidence="9">
    <location>
        <begin position="734"/>
        <end position="756"/>
    </location>
</feature>
<reference evidence="12" key="2">
    <citation type="submission" date="2021-09" db="EMBL/GenBank/DDBJ databases">
        <authorList>
            <person name="Gilroy R."/>
        </authorList>
    </citation>
    <scope>NUCLEOTIDE SEQUENCE</scope>
    <source>
        <strain evidence="12">USAMLcec12-2067</strain>
    </source>
</reference>
<protein>
    <recommendedName>
        <fullName evidence="8">acylphosphatase</fullName>
        <ecNumber evidence="8">3.6.1.7</ecNumber>
    </recommendedName>
</protein>
<feature type="active site" evidence="8">
    <location>
        <position position="19"/>
    </location>
</feature>
<evidence type="ECO:0000256" key="2">
    <source>
        <dbReference type="ARBA" id="ARBA00008097"/>
    </source>
</evidence>
<evidence type="ECO:0000259" key="11">
    <source>
        <dbReference type="PROSITE" id="PS51163"/>
    </source>
</evidence>
<dbReference type="PROSITE" id="PS51163">
    <property type="entry name" value="YRDC"/>
    <property type="match status" value="1"/>
</dbReference>